<keyword evidence="1" id="KW-0472">Membrane</keyword>
<dbReference type="AlphaFoldDB" id="A0A0V1G793"/>
<keyword evidence="3" id="KW-1185">Reference proteome</keyword>
<name>A0A0V1G793_TRIPS</name>
<keyword evidence="1" id="KW-0812">Transmembrane</keyword>
<keyword evidence="1" id="KW-1133">Transmembrane helix</keyword>
<reference evidence="2 3" key="1">
    <citation type="submission" date="2015-01" db="EMBL/GenBank/DDBJ databases">
        <title>Evolution of Trichinella species and genotypes.</title>
        <authorList>
            <person name="Korhonen P.K."/>
            <person name="Edoardo P."/>
            <person name="Giuseppe L.R."/>
            <person name="Gasser R.B."/>
        </authorList>
    </citation>
    <scope>NUCLEOTIDE SEQUENCE [LARGE SCALE GENOMIC DNA]</scope>
    <source>
        <strain evidence="2">ISS588</strain>
    </source>
</reference>
<sequence length="47" mass="5385">MHSDGSFRHANVHSFSTIYCLMGLVSFFRTLLLPPGCHQLKFSYKPL</sequence>
<feature type="transmembrane region" description="Helical" evidence="1">
    <location>
        <begin position="12"/>
        <end position="32"/>
    </location>
</feature>
<evidence type="ECO:0000313" key="3">
    <source>
        <dbReference type="Proteomes" id="UP000054805"/>
    </source>
</evidence>
<evidence type="ECO:0000313" key="2">
    <source>
        <dbReference type="EMBL" id="KRY94153.1"/>
    </source>
</evidence>
<gene>
    <name evidence="2" type="ORF">T4B_5773</name>
</gene>
<dbReference type="Proteomes" id="UP000054805">
    <property type="component" value="Unassembled WGS sequence"/>
</dbReference>
<protein>
    <submittedName>
        <fullName evidence="2">Uncharacterized protein</fullName>
    </submittedName>
</protein>
<proteinExistence type="predicted"/>
<evidence type="ECO:0000256" key="1">
    <source>
        <dbReference type="SAM" id="Phobius"/>
    </source>
</evidence>
<comment type="caution">
    <text evidence="2">The sequence shown here is derived from an EMBL/GenBank/DDBJ whole genome shotgun (WGS) entry which is preliminary data.</text>
</comment>
<dbReference type="EMBL" id="JYDS01005854">
    <property type="protein sequence ID" value="KRY94153.1"/>
    <property type="molecule type" value="Genomic_DNA"/>
</dbReference>
<organism evidence="2 3">
    <name type="scientific">Trichinella pseudospiralis</name>
    <name type="common">Parasitic roundworm</name>
    <dbReference type="NCBI Taxonomy" id="6337"/>
    <lineage>
        <taxon>Eukaryota</taxon>
        <taxon>Metazoa</taxon>
        <taxon>Ecdysozoa</taxon>
        <taxon>Nematoda</taxon>
        <taxon>Enoplea</taxon>
        <taxon>Dorylaimia</taxon>
        <taxon>Trichinellida</taxon>
        <taxon>Trichinellidae</taxon>
        <taxon>Trichinella</taxon>
    </lineage>
</organism>
<accession>A0A0V1G793</accession>